<gene>
    <name evidence="1" type="ORF">SAMN04487955_10956</name>
</gene>
<dbReference type="STRING" id="463301.SAMN04487955_10956"/>
<reference evidence="2" key="1">
    <citation type="submission" date="2016-10" db="EMBL/GenBank/DDBJ databases">
        <authorList>
            <person name="Varghese N."/>
            <person name="Submissions S."/>
        </authorList>
    </citation>
    <scope>NUCLEOTIDE SEQUENCE [LARGE SCALE GENOMIC DNA]</scope>
    <source>
        <strain evidence="2">CGMCC 1.6981</strain>
    </source>
</reference>
<dbReference type="EMBL" id="FPBP01000009">
    <property type="protein sequence ID" value="SFU80089.1"/>
    <property type="molecule type" value="Genomic_DNA"/>
</dbReference>
<name>A0A1I7J4G0_9GAMM</name>
<dbReference type="GO" id="GO:0016740">
    <property type="term" value="F:transferase activity"/>
    <property type="evidence" value="ECO:0007669"/>
    <property type="project" value="UniProtKB-KW"/>
</dbReference>
<dbReference type="SUPFAM" id="SSF52540">
    <property type="entry name" value="P-loop containing nucleoside triphosphate hydrolases"/>
    <property type="match status" value="1"/>
</dbReference>
<sequence length="203" mass="23660">MLVSINRGLCFVCMPKCASTSLEAALEPFCEIILKKNPTIKHMTVADYYEKVAPIVEVVGSRKITTFSLFREPMEWLFSWYRYRAREELANPNHVNHKNYTGDISFNDFLMSYVSDGEVSFPRRKRQVDFVMTPKGIVGVDKIFRYERMDLLKDFLEKKVGKSLNIPKKNISPSGVEMNVDPKIMKMAEEYLKPEYEIYNCLK</sequence>
<dbReference type="Gene3D" id="3.40.50.300">
    <property type="entry name" value="P-loop containing nucleotide triphosphate hydrolases"/>
    <property type="match status" value="1"/>
</dbReference>
<dbReference type="RefSeq" id="WP_139233016.1">
    <property type="nucleotide sequence ID" value="NZ_FPBP01000009.1"/>
</dbReference>
<protein>
    <submittedName>
        <fullName evidence="1">Sulfotransferase family protein</fullName>
    </submittedName>
</protein>
<keyword evidence="2" id="KW-1185">Reference proteome</keyword>
<accession>A0A1I7J4G0</accession>
<evidence type="ECO:0000313" key="1">
    <source>
        <dbReference type="EMBL" id="SFU80089.1"/>
    </source>
</evidence>
<evidence type="ECO:0000313" key="2">
    <source>
        <dbReference type="Proteomes" id="UP000198693"/>
    </source>
</evidence>
<dbReference type="OrthoDB" id="288532at2"/>
<dbReference type="InterPro" id="IPR027417">
    <property type="entry name" value="P-loop_NTPase"/>
</dbReference>
<organism evidence="1 2">
    <name type="scientific">Halomonas korlensis</name>
    <dbReference type="NCBI Taxonomy" id="463301"/>
    <lineage>
        <taxon>Bacteria</taxon>
        <taxon>Pseudomonadati</taxon>
        <taxon>Pseudomonadota</taxon>
        <taxon>Gammaproteobacteria</taxon>
        <taxon>Oceanospirillales</taxon>
        <taxon>Halomonadaceae</taxon>
        <taxon>Halomonas</taxon>
    </lineage>
</organism>
<dbReference type="AlphaFoldDB" id="A0A1I7J4G0"/>
<proteinExistence type="predicted"/>
<dbReference type="Proteomes" id="UP000198693">
    <property type="component" value="Unassembled WGS sequence"/>
</dbReference>
<keyword evidence="1" id="KW-0808">Transferase</keyword>